<dbReference type="AlphaFoldDB" id="A0AAD9G2X4"/>
<keyword evidence="2" id="KW-1185">Reference proteome</keyword>
<protein>
    <submittedName>
        <fullName evidence="1">Uncharacterized protein</fullName>
    </submittedName>
</protein>
<name>A0AAD9G2X4_9STRA</name>
<comment type="caution">
    <text evidence="1">The sequence shown here is derived from an EMBL/GenBank/DDBJ whole genome shotgun (WGS) entry which is preliminary data.</text>
</comment>
<organism evidence="1 2">
    <name type="scientific">Phytophthora citrophthora</name>
    <dbReference type="NCBI Taxonomy" id="4793"/>
    <lineage>
        <taxon>Eukaryota</taxon>
        <taxon>Sar</taxon>
        <taxon>Stramenopiles</taxon>
        <taxon>Oomycota</taxon>
        <taxon>Peronosporomycetes</taxon>
        <taxon>Peronosporales</taxon>
        <taxon>Peronosporaceae</taxon>
        <taxon>Phytophthora</taxon>
    </lineage>
</organism>
<proteinExistence type="predicted"/>
<sequence>MPEREIGVAMSKGHLDIQTVIPHEKFAGAGIRFVEKAKRTTCLEKGIAYSDALWKQFWQSFRNTWLKTYGPSVWNLYGLDADMISRTNNLLERFNREMNAALTAPHPSLPSFVAIIESLSRRYVDRIEDMLKCRAKKRRRHDA</sequence>
<evidence type="ECO:0000313" key="1">
    <source>
        <dbReference type="EMBL" id="KAK1930447.1"/>
    </source>
</evidence>
<reference evidence="1" key="1">
    <citation type="submission" date="2023-08" db="EMBL/GenBank/DDBJ databases">
        <title>Reference Genome Resource for the Citrus Pathogen Phytophthora citrophthora.</title>
        <authorList>
            <person name="Moller H."/>
            <person name="Coetzee B."/>
            <person name="Rose L.J."/>
            <person name="Van Niekerk J.M."/>
        </authorList>
    </citation>
    <scope>NUCLEOTIDE SEQUENCE</scope>
    <source>
        <strain evidence="1">STE-U-9442</strain>
    </source>
</reference>
<gene>
    <name evidence="1" type="ORF">P3T76_014118</name>
</gene>
<dbReference type="EMBL" id="JASMQC010000039">
    <property type="protein sequence ID" value="KAK1930447.1"/>
    <property type="molecule type" value="Genomic_DNA"/>
</dbReference>
<dbReference type="Proteomes" id="UP001259832">
    <property type="component" value="Unassembled WGS sequence"/>
</dbReference>
<evidence type="ECO:0000313" key="2">
    <source>
        <dbReference type="Proteomes" id="UP001259832"/>
    </source>
</evidence>
<accession>A0AAD9G2X4</accession>